<reference evidence="2 3" key="1">
    <citation type="submission" date="2020-05" db="EMBL/GenBank/DDBJ databases">
        <title>Complete genome sequence of Gemmatimonas greenlandica TET16.</title>
        <authorList>
            <person name="Zeng Y."/>
        </authorList>
    </citation>
    <scope>NUCLEOTIDE SEQUENCE [LARGE SCALE GENOMIC DNA]</scope>
    <source>
        <strain evidence="2 3">TET16</strain>
    </source>
</reference>
<feature type="domain" description="Diphthamide synthase" evidence="1">
    <location>
        <begin position="4"/>
        <end position="201"/>
    </location>
</feature>
<dbReference type="GO" id="GO:0005524">
    <property type="term" value="F:ATP binding"/>
    <property type="evidence" value="ECO:0007669"/>
    <property type="project" value="UniProtKB-KW"/>
</dbReference>
<keyword evidence="3" id="KW-1185">Reference proteome</keyword>
<dbReference type="AlphaFoldDB" id="A0A6M4ISK3"/>
<dbReference type="InterPro" id="IPR014729">
    <property type="entry name" value="Rossmann-like_a/b/a_fold"/>
</dbReference>
<evidence type="ECO:0000259" key="1">
    <source>
        <dbReference type="Pfam" id="PF01902"/>
    </source>
</evidence>
<dbReference type="Pfam" id="PF01902">
    <property type="entry name" value="Diphthami_syn_2"/>
    <property type="match status" value="1"/>
</dbReference>
<dbReference type="Gene3D" id="3.90.1490.10">
    <property type="entry name" value="putative n-type atp pyrophosphatase, domain 2"/>
    <property type="match status" value="1"/>
</dbReference>
<dbReference type="InterPro" id="IPR002761">
    <property type="entry name" value="Diphthami_syn_dom"/>
</dbReference>
<accession>A0A6M4ISK3</accession>
<organism evidence="2 3">
    <name type="scientific">Gemmatimonas groenlandica</name>
    <dbReference type="NCBI Taxonomy" id="2732249"/>
    <lineage>
        <taxon>Bacteria</taxon>
        <taxon>Pseudomonadati</taxon>
        <taxon>Gemmatimonadota</taxon>
        <taxon>Gemmatimonadia</taxon>
        <taxon>Gemmatimonadales</taxon>
        <taxon>Gemmatimonadaceae</taxon>
        <taxon>Gemmatimonas</taxon>
    </lineage>
</organism>
<gene>
    <name evidence="2" type="ORF">HKW67_16805</name>
</gene>
<dbReference type="Gene3D" id="3.40.50.620">
    <property type="entry name" value="HUPs"/>
    <property type="match status" value="1"/>
</dbReference>
<sequence length="223" mass="24188">MRELVLSWSGGKDSSLALQALQADSEVQVVALLTSVTAGYDRISIHGVRRALLEAQAAALGLPLVEITLQPACSNAAYEAAFQQGLATIRERFPAVTELAFGDLFLEDVRAYREQALRESGFTPRFPLWGSPTAALAERFVRDGFVAHLVCVDTQQLDASFAGRRYDDALLADLPPAVDPCGERGEFHTFVSDGPIFARSIACGVGPVVIRDERFAFCDLLAR</sequence>
<proteinExistence type="predicted"/>
<keyword evidence="2" id="KW-0067">ATP-binding</keyword>
<dbReference type="EMBL" id="CP053085">
    <property type="protein sequence ID" value="QJR37058.1"/>
    <property type="molecule type" value="Genomic_DNA"/>
</dbReference>
<dbReference type="RefSeq" id="WP_171226491.1">
    <property type="nucleotide sequence ID" value="NZ_CP053085.1"/>
</dbReference>
<dbReference type="KEGG" id="ggr:HKW67_16805"/>
<evidence type="ECO:0000313" key="3">
    <source>
        <dbReference type="Proteomes" id="UP000500938"/>
    </source>
</evidence>
<keyword evidence="2" id="KW-0547">Nucleotide-binding</keyword>
<evidence type="ECO:0000313" key="2">
    <source>
        <dbReference type="EMBL" id="QJR37058.1"/>
    </source>
</evidence>
<name>A0A6M4ISK3_9BACT</name>
<dbReference type="SUPFAM" id="SSF52402">
    <property type="entry name" value="Adenine nucleotide alpha hydrolases-like"/>
    <property type="match status" value="1"/>
</dbReference>
<dbReference type="Proteomes" id="UP000500938">
    <property type="component" value="Chromosome"/>
</dbReference>
<protein>
    <submittedName>
        <fullName evidence="2">ATP-binding protein</fullName>
    </submittedName>
</protein>